<dbReference type="GO" id="GO:0008483">
    <property type="term" value="F:transaminase activity"/>
    <property type="evidence" value="ECO:0007669"/>
    <property type="project" value="UniProtKB-KW"/>
</dbReference>
<dbReference type="SUPFAM" id="SSF56752">
    <property type="entry name" value="D-aminoacid aminotransferase-like PLP-dependent enzymes"/>
    <property type="match status" value="1"/>
</dbReference>
<keyword evidence="2" id="KW-1185">Reference proteome</keyword>
<dbReference type="EMBL" id="WODC01000004">
    <property type="protein sequence ID" value="MUM77582.1"/>
    <property type="molecule type" value="Genomic_DNA"/>
</dbReference>
<sequence length="255" mass="28698">MIHFRKGEFTHQGVPMDPAAPAFRYGAGFYETIFYNGRKPCHLDLHLDRLLHALRAYGAEYESVDFESVILETVNRNGLEGVPARVNIFYPMESPAHPVVMAAPYEPKPFKAYRLCLCEDRHVSSLNAYKTTNAMFFHLARARAAQRGFDDAVLLDFSDRLLETATGALLLRRGDEFFETDSPYRLASTSLWLARTTVQIAPKPLPLDSLAEYEHAYILNALIGMRPVVSIGEVAFVPDEDTCRDVSELVLEAPL</sequence>
<dbReference type="InterPro" id="IPR043131">
    <property type="entry name" value="BCAT-like_N"/>
</dbReference>
<dbReference type="AlphaFoldDB" id="A0A7K1KNW3"/>
<evidence type="ECO:0000313" key="2">
    <source>
        <dbReference type="Proteomes" id="UP000461162"/>
    </source>
</evidence>
<dbReference type="InterPro" id="IPR036038">
    <property type="entry name" value="Aminotransferase-like"/>
</dbReference>
<dbReference type="InterPro" id="IPR043132">
    <property type="entry name" value="BCAT-like_C"/>
</dbReference>
<comment type="caution">
    <text evidence="1">The sequence shown here is derived from an EMBL/GenBank/DDBJ whole genome shotgun (WGS) entry which is preliminary data.</text>
</comment>
<dbReference type="RefSeq" id="WP_155933856.1">
    <property type="nucleotide sequence ID" value="NZ_WODC01000004.1"/>
</dbReference>
<dbReference type="Gene3D" id="3.30.470.10">
    <property type="match status" value="1"/>
</dbReference>
<dbReference type="Gene3D" id="3.20.10.10">
    <property type="entry name" value="D-amino Acid Aminotransferase, subunit A, domain 2"/>
    <property type="match status" value="1"/>
</dbReference>
<gene>
    <name evidence="1" type="ORF">GKC30_08055</name>
</gene>
<evidence type="ECO:0000313" key="1">
    <source>
        <dbReference type="EMBL" id="MUM77582.1"/>
    </source>
</evidence>
<dbReference type="Proteomes" id="UP000461162">
    <property type="component" value="Unassembled WGS sequence"/>
</dbReference>
<dbReference type="InterPro" id="IPR001544">
    <property type="entry name" value="Aminotrans_IV"/>
</dbReference>
<keyword evidence="1" id="KW-0808">Transferase</keyword>
<reference evidence="1 2" key="1">
    <citation type="submission" date="2019-11" db="EMBL/GenBank/DDBJ databases">
        <title>Pseudodesulfovibrio alkaliphilus, sp. nov., an alkaliphilic sulfate-reducing bacteria from mud volcano of Taman peninsula, Russia.</title>
        <authorList>
            <person name="Frolova A."/>
            <person name="Merkel A.Y."/>
            <person name="Slobodkin A.I."/>
        </authorList>
    </citation>
    <scope>NUCLEOTIDE SEQUENCE [LARGE SCALE GENOMIC DNA]</scope>
    <source>
        <strain evidence="1 2">F-1</strain>
    </source>
</reference>
<accession>A0A7K1KNW3</accession>
<name>A0A7K1KNW3_9BACT</name>
<keyword evidence="1" id="KW-0032">Aminotransferase</keyword>
<dbReference type="Pfam" id="PF01063">
    <property type="entry name" value="Aminotran_4"/>
    <property type="match status" value="1"/>
</dbReference>
<proteinExistence type="predicted"/>
<protein>
    <submittedName>
        <fullName evidence="1">Aminotransferase IV</fullName>
    </submittedName>
</protein>
<organism evidence="1 2">
    <name type="scientific">Pseudodesulfovibrio alkaliphilus</name>
    <dbReference type="NCBI Taxonomy" id="2661613"/>
    <lineage>
        <taxon>Bacteria</taxon>
        <taxon>Pseudomonadati</taxon>
        <taxon>Thermodesulfobacteriota</taxon>
        <taxon>Desulfovibrionia</taxon>
        <taxon>Desulfovibrionales</taxon>
        <taxon>Desulfovibrionaceae</taxon>
    </lineage>
</organism>